<dbReference type="Pfam" id="PF00282">
    <property type="entry name" value="Pyridoxal_deC"/>
    <property type="match status" value="2"/>
</dbReference>
<feature type="modified residue" description="N6-(pyridoxal phosphate)lysine" evidence="7">
    <location>
        <position position="202"/>
    </location>
</feature>
<sequence>MATAFVTSTHSGKVTGAIETDRVIALIEDMEADLPPSRDLGRFSTTQFDETAINLMVAGSLRSQPCIEEYPSLADFREKCVSILANLWNAPSGFFGAATTGSSEAVLLGGLAMKRQWQLKPPACRNSPPNIIIGANAHICVNKFADYFDVEARIIHVSEKSGYAFDVEALGDHLDGNTIGVFLTLGDFRLPRVRSINVSGHKFGMAPLAVGWIVWRENSQIPQGLLLESSYLRGTLSNFSLSFSRSGAPVAAQYYYNFLRLGLAGYQDRTRSLLDRAGRFSVLLEHTGHFLCLSDAHRQQTSGACQTLCRGHDQPATPVLPIVVFKLTDRVRRQYPKLQLSDVSDAMLDLKVSIPNYTFRGWGANGEDYEAMRIVLRDEMTTELMEEVLAGITQAVERLMDQVSMG</sequence>
<organism evidence="9 10">
    <name type="scientific">Penicillium antarcticum</name>
    <dbReference type="NCBI Taxonomy" id="416450"/>
    <lineage>
        <taxon>Eukaryota</taxon>
        <taxon>Fungi</taxon>
        <taxon>Dikarya</taxon>
        <taxon>Ascomycota</taxon>
        <taxon>Pezizomycotina</taxon>
        <taxon>Eurotiomycetes</taxon>
        <taxon>Eurotiomycetidae</taxon>
        <taxon>Eurotiales</taxon>
        <taxon>Aspergillaceae</taxon>
        <taxon>Penicillium</taxon>
    </lineage>
</organism>
<dbReference type="Gene3D" id="3.40.640.10">
    <property type="entry name" value="Type I PLP-dependent aspartate aminotransferase-like (Major domain)"/>
    <property type="match status" value="2"/>
</dbReference>
<evidence type="ECO:0000256" key="5">
    <source>
        <dbReference type="ARBA" id="ARBA00023239"/>
    </source>
</evidence>
<evidence type="ECO:0000256" key="3">
    <source>
        <dbReference type="ARBA" id="ARBA00012421"/>
    </source>
</evidence>
<dbReference type="EC" id="4.1.1.15" evidence="3"/>
<dbReference type="PANTHER" id="PTHR43321:SF3">
    <property type="entry name" value="GLUTAMATE DECARBOXYLASE"/>
    <property type="match status" value="1"/>
</dbReference>
<evidence type="ECO:0000313" key="10">
    <source>
        <dbReference type="Proteomes" id="UP000191672"/>
    </source>
</evidence>
<evidence type="ECO:0000256" key="2">
    <source>
        <dbReference type="ARBA" id="ARBA00009533"/>
    </source>
</evidence>
<name>A0A1V6QB54_9EURO</name>
<comment type="cofactor">
    <cofactor evidence="1 7 8">
        <name>pyridoxal 5'-phosphate</name>
        <dbReference type="ChEBI" id="CHEBI:597326"/>
    </cofactor>
</comment>
<dbReference type="InterPro" id="IPR015424">
    <property type="entry name" value="PyrdxlP-dep_Trfase"/>
</dbReference>
<evidence type="ECO:0000256" key="1">
    <source>
        <dbReference type="ARBA" id="ARBA00001933"/>
    </source>
</evidence>
<dbReference type="InterPro" id="IPR015421">
    <property type="entry name" value="PyrdxlP-dep_Trfase_major"/>
</dbReference>
<keyword evidence="10" id="KW-1185">Reference proteome</keyword>
<dbReference type="InterPro" id="IPR002129">
    <property type="entry name" value="PyrdxlP-dep_de-COase"/>
</dbReference>
<evidence type="ECO:0000256" key="7">
    <source>
        <dbReference type="PIRSR" id="PIRSR602129-50"/>
    </source>
</evidence>
<dbReference type="GO" id="GO:0004351">
    <property type="term" value="F:glutamate decarboxylase activity"/>
    <property type="evidence" value="ECO:0007669"/>
    <property type="project" value="UniProtKB-EC"/>
</dbReference>
<evidence type="ECO:0000256" key="6">
    <source>
        <dbReference type="ARBA" id="ARBA00048868"/>
    </source>
</evidence>
<evidence type="ECO:0000256" key="8">
    <source>
        <dbReference type="RuleBase" id="RU000382"/>
    </source>
</evidence>
<accession>A0A1V6QB54</accession>
<dbReference type="GO" id="GO:0005829">
    <property type="term" value="C:cytosol"/>
    <property type="evidence" value="ECO:0007669"/>
    <property type="project" value="TreeGrafter"/>
</dbReference>
<dbReference type="PANTHER" id="PTHR43321">
    <property type="entry name" value="GLUTAMATE DECARBOXYLASE"/>
    <property type="match status" value="1"/>
</dbReference>
<dbReference type="GO" id="GO:0006538">
    <property type="term" value="P:L-glutamate catabolic process"/>
    <property type="evidence" value="ECO:0007669"/>
    <property type="project" value="TreeGrafter"/>
</dbReference>
<dbReference type="Proteomes" id="UP000191672">
    <property type="component" value="Unassembled WGS sequence"/>
</dbReference>
<protein>
    <recommendedName>
        <fullName evidence="3">glutamate decarboxylase</fullName>
        <ecNumber evidence="3">4.1.1.15</ecNumber>
    </recommendedName>
</protein>
<dbReference type="InterPro" id="IPR010107">
    <property type="entry name" value="Glutamate_decarboxylase"/>
</dbReference>
<keyword evidence="4 7" id="KW-0663">Pyridoxal phosphate</keyword>
<dbReference type="Gene3D" id="3.90.1150.160">
    <property type="match status" value="1"/>
</dbReference>
<dbReference type="GO" id="GO:0030170">
    <property type="term" value="F:pyridoxal phosphate binding"/>
    <property type="evidence" value="ECO:0007669"/>
    <property type="project" value="InterPro"/>
</dbReference>
<comment type="catalytic activity">
    <reaction evidence="6">
        <text>L-glutamate + H(+) = 4-aminobutanoate + CO2</text>
        <dbReference type="Rhea" id="RHEA:17785"/>
        <dbReference type="ChEBI" id="CHEBI:15378"/>
        <dbReference type="ChEBI" id="CHEBI:16526"/>
        <dbReference type="ChEBI" id="CHEBI:29985"/>
        <dbReference type="ChEBI" id="CHEBI:59888"/>
        <dbReference type="EC" id="4.1.1.15"/>
    </reaction>
</comment>
<evidence type="ECO:0000256" key="4">
    <source>
        <dbReference type="ARBA" id="ARBA00022898"/>
    </source>
</evidence>
<gene>
    <name evidence="9" type="ORF">PENANT_c008G10892</name>
</gene>
<dbReference type="AlphaFoldDB" id="A0A1V6QB54"/>
<keyword evidence="5 8" id="KW-0456">Lyase</keyword>
<proteinExistence type="inferred from homology"/>
<comment type="caution">
    <text evidence="9">The sequence shown here is derived from an EMBL/GenBank/DDBJ whole genome shotgun (WGS) entry which is preliminary data.</text>
</comment>
<dbReference type="SUPFAM" id="SSF53383">
    <property type="entry name" value="PLP-dependent transferases"/>
    <property type="match status" value="1"/>
</dbReference>
<evidence type="ECO:0000313" key="9">
    <source>
        <dbReference type="EMBL" id="OQD86212.1"/>
    </source>
</evidence>
<dbReference type="STRING" id="416450.A0A1V6QB54"/>
<reference evidence="10" key="1">
    <citation type="journal article" date="2017" name="Nat. Microbiol.">
        <title>Global analysis of biosynthetic gene clusters reveals vast potential of secondary metabolite production in Penicillium species.</title>
        <authorList>
            <person name="Nielsen J.C."/>
            <person name="Grijseels S."/>
            <person name="Prigent S."/>
            <person name="Ji B."/>
            <person name="Dainat J."/>
            <person name="Nielsen K.F."/>
            <person name="Frisvad J.C."/>
            <person name="Workman M."/>
            <person name="Nielsen J."/>
        </authorList>
    </citation>
    <scope>NUCLEOTIDE SEQUENCE [LARGE SCALE GENOMIC DNA]</scope>
    <source>
        <strain evidence="10">IBT 31811</strain>
    </source>
</reference>
<comment type="similarity">
    <text evidence="2 8">Belongs to the group II decarboxylase family.</text>
</comment>
<dbReference type="EMBL" id="MDYN01000008">
    <property type="protein sequence ID" value="OQD86212.1"/>
    <property type="molecule type" value="Genomic_DNA"/>
</dbReference>